<dbReference type="InterPro" id="IPR051908">
    <property type="entry name" value="Ribosomal_N-acetyltransferase"/>
</dbReference>
<feature type="domain" description="N-acetyltransferase" evidence="1">
    <location>
        <begin position="13"/>
        <end position="170"/>
    </location>
</feature>
<dbReference type="GO" id="GO:0005737">
    <property type="term" value="C:cytoplasm"/>
    <property type="evidence" value="ECO:0007669"/>
    <property type="project" value="TreeGrafter"/>
</dbReference>
<dbReference type="AlphaFoldDB" id="A0A0Q9XZ76"/>
<comment type="caution">
    <text evidence="2">The sequence shown here is derived from an EMBL/GenBank/DDBJ whole genome shotgun (WGS) entry which is preliminary data.</text>
</comment>
<name>A0A0Q9XZ76_9BACI</name>
<accession>A0A0Q9XZ76</accession>
<dbReference type="InterPro" id="IPR016181">
    <property type="entry name" value="Acyl_CoA_acyltransferase"/>
</dbReference>
<evidence type="ECO:0000313" key="3">
    <source>
        <dbReference type="Proteomes" id="UP000053881"/>
    </source>
</evidence>
<dbReference type="EMBL" id="LGPB01000068">
    <property type="protein sequence ID" value="KRG14080.1"/>
    <property type="molecule type" value="Genomic_DNA"/>
</dbReference>
<gene>
    <name evidence="2" type="ORF">ACA29_07190</name>
</gene>
<dbReference type="PROSITE" id="PS51186">
    <property type="entry name" value="GNAT"/>
    <property type="match status" value="1"/>
</dbReference>
<evidence type="ECO:0000259" key="1">
    <source>
        <dbReference type="PROSITE" id="PS51186"/>
    </source>
</evidence>
<dbReference type="SUPFAM" id="SSF55729">
    <property type="entry name" value="Acyl-CoA N-acyltransferases (Nat)"/>
    <property type="match status" value="1"/>
</dbReference>
<proteinExistence type="predicted"/>
<dbReference type="Gene3D" id="3.40.630.30">
    <property type="match status" value="1"/>
</dbReference>
<organism evidence="2 3">
    <name type="scientific">Lederbergia galactosidilytica</name>
    <dbReference type="NCBI Taxonomy" id="217031"/>
    <lineage>
        <taxon>Bacteria</taxon>
        <taxon>Bacillati</taxon>
        <taxon>Bacillota</taxon>
        <taxon>Bacilli</taxon>
        <taxon>Bacillales</taxon>
        <taxon>Bacillaceae</taxon>
        <taxon>Lederbergia</taxon>
    </lineage>
</organism>
<protein>
    <recommendedName>
        <fullName evidence="1">N-acetyltransferase domain-containing protein</fullName>
    </recommendedName>
</protein>
<dbReference type="GO" id="GO:0008999">
    <property type="term" value="F:protein-N-terminal-alanine acetyltransferase activity"/>
    <property type="evidence" value="ECO:0007669"/>
    <property type="project" value="TreeGrafter"/>
</dbReference>
<dbReference type="PATRIC" id="fig|217031.4.peg.2391"/>
<dbReference type="Pfam" id="PF13302">
    <property type="entry name" value="Acetyltransf_3"/>
    <property type="match status" value="1"/>
</dbReference>
<dbReference type="GO" id="GO:1990189">
    <property type="term" value="F:protein N-terminal-serine acetyltransferase activity"/>
    <property type="evidence" value="ECO:0007669"/>
    <property type="project" value="TreeGrafter"/>
</dbReference>
<dbReference type="PANTHER" id="PTHR43441">
    <property type="entry name" value="RIBOSOMAL-PROTEIN-SERINE ACETYLTRANSFERASE"/>
    <property type="match status" value="1"/>
</dbReference>
<dbReference type="InterPro" id="IPR000182">
    <property type="entry name" value="GNAT_dom"/>
</dbReference>
<dbReference type="Proteomes" id="UP000053881">
    <property type="component" value="Unassembled WGS sequence"/>
</dbReference>
<evidence type="ECO:0000313" key="2">
    <source>
        <dbReference type="EMBL" id="KRG14080.1"/>
    </source>
</evidence>
<sequence>MYKAIIDTNTYIAILEPRHEQELFALINSSRESIGKWLAFPTSTKEIQDTRNFIQRSLNRLAANDGYWAGIWYKGQIAGSIGFLYIDWGNKKTELGYWLGKEFEGLGLATKACACLIEHTFSDLQLHKVEIHVAPKNFKSKAIPERLGFTREGMIRDYELLNGEYHDRVIYGLLESEWEGMNK</sequence>
<reference evidence="2 3" key="1">
    <citation type="submission" date="2015-06" db="EMBL/GenBank/DDBJ databases">
        <title>Genome sequencing project of Bacillus galactosidilyticus PL133.</title>
        <authorList>
            <person name="Gaiero J."/>
            <person name="Nicol R."/>
            <person name="Habash M."/>
        </authorList>
    </citation>
    <scope>NUCLEOTIDE SEQUENCE [LARGE SCALE GENOMIC DNA]</scope>
    <source>
        <strain evidence="2 3">PL133</strain>
    </source>
</reference>
<dbReference type="PANTHER" id="PTHR43441:SF12">
    <property type="entry name" value="RIBOSOMAL N-ACETYLTRANSFERASE YDAF-RELATED"/>
    <property type="match status" value="1"/>
</dbReference>